<protein>
    <submittedName>
        <fullName evidence="3">Uncharacterized protein</fullName>
    </submittedName>
</protein>
<proteinExistence type="predicted"/>
<keyword evidence="2" id="KW-1133">Transmembrane helix</keyword>
<sequence length="578" mass="64339">MDTWATFRRARIVVFAVLVFLCLAWIIVYFRLWLDFARAGLLLVLHSGKARHYTIEHTSIDKVFLLQGSAILFTFFRPQLPCVNLGPEAVCRRFNYVIWVGCWVIAVLGTIHASLQSDQRFINDAVLGYTASLCIMACLPRPIASLSGKSITNLPPNTPQFSKFDDVFDLTRNSQLTVNSQTLLLDASTAEDSRRKSVATILPEPRALYVVNGDTLSSIDQGSYSRRISSAYQPSGDLSYSFLFPDTFKDAISRSGTPDSAHTVTTVSSDSSVRSASTLHAESGHKVFPAESMEPLKPFPVFHETPVDTLSTSGPSPSPYSPTLMAPSMAFTKYDPIWPIRSSSVPVYHQYSHSHLIPFNLPNPYVIRGPPVTQSSRYLAASHTPRIVPPREHTSTPSGRSIRSDAASFHFNLGGTGAYCPPLRPPPIARNSNTSYLRNHRPFSTVLHFEAPESFSPYGRDVLSNGMNGGSVSSEAAMNIRRYASVPNGNMQESPRYGAARHVVHMPALGQRNGTEDKIVDPSQWRMLVMDAANRAAQLSIFVTFTVLYQVFRNGTEWYSWTIRTLHLHVQDFRIMRE</sequence>
<dbReference type="EMBL" id="KI925455">
    <property type="protein sequence ID" value="ETW85762.1"/>
    <property type="molecule type" value="Genomic_DNA"/>
</dbReference>
<organism evidence="3 4">
    <name type="scientific">Heterobasidion irregulare (strain TC 32-1)</name>
    <dbReference type="NCBI Taxonomy" id="747525"/>
    <lineage>
        <taxon>Eukaryota</taxon>
        <taxon>Fungi</taxon>
        <taxon>Dikarya</taxon>
        <taxon>Basidiomycota</taxon>
        <taxon>Agaricomycotina</taxon>
        <taxon>Agaricomycetes</taxon>
        <taxon>Russulales</taxon>
        <taxon>Bondarzewiaceae</taxon>
        <taxon>Heterobasidion</taxon>
        <taxon>Heterobasidion annosum species complex</taxon>
    </lineage>
</organism>
<keyword evidence="4" id="KW-1185">Reference proteome</keyword>
<evidence type="ECO:0000256" key="1">
    <source>
        <dbReference type="SAM" id="MobiDB-lite"/>
    </source>
</evidence>
<gene>
    <name evidence="3" type="ORF">HETIRDRAFT_424897</name>
</gene>
<keyword evidence="2" id="KW-0472">Membrane</keyword>
<dbReference type="OrthoDB" id="2666783at2759"/>
<evidence type="ECO:0000313" key="3">
    <source>
        <dbReference type="EMBL" id="ETW85762.1"/>
    </source>
</evidence>
<dbReference type="Proteomes" id="UP000030671">
    <property type="component" value="Unassembled WGS sequence"/>
</dbReference>
<keyword evidence="2" id="KW-0812">Transmembrane</keyword>
<dbReference type="RefSeq" id="XP_009542589.1">
    <property type="nucleotide sequence ID" value="XM_009544294.1"/>
</dbReference>
<dbReference type="InParanoid" id="W4KIU0"/>
<name>W4KIU0_HETIT</name>
<dbReference type="eggNOG" id="ENOG502SXZI">
    <property type="taxonomic scope" value="Eukaryota"/>
</dbReference>
<dbReference type="AlphaFoldDB" id="W4KIU0"/>
<evidence type="ECO:0000256" key="2">
    <source>
        <dbReference type="SAM" id="Phobius"/>
    </source>
</evidence>
<feature type="transmembrane region" description="Helical" evidence="2">
    <location>
        <begin position="12"/>
        <end position="34"/>
    </location>
</feature>
<dbReference type="STRING" id="747525.W4KIU0"/>
<feature type="region of interest" description="Disordered" evidence="1">
    <location>
        <begin position="382"/>
        <end position="401"/>
    </location>
</feature>
<evidence type="ECO:0000313" key="4">
    <source>
        <dbReference type="Proteomes" id="UP000030671"/>
    </source>
</evidence>
<reference evidence="3 4" key="1">
    <citation type="journal article" date="2012" name="New Phytol.">
        <title>Insight into trade-off between wood decay and parasitism from the genome of a fungal forest pathogen.</title>
        <authorList>
            <person name="Olson A."/>
            <person name="Aerts A."/>
            <person name="Asiegbu F."/>
            <person name="Belbahri L."/>
            <person name="Bouzid O."/>
            <person name="Broberg A."/>
            <person name="Canback B."/>
            <person name="Coutinho P.M."/>
            <person name="Cullen D."/>
            <person name="Dalman K."/>
            <person name="Deflorio G."/>
            <person name="van Diepen L.T."/>
            <person name="Dunand C."/>
            <person name="Duplessis S."/>
            <person name="Durling M."/>
            <person name="Gonthier P."/>
            <person name="Grimwood J."/>
            <person name="Fossdal C.G."/>
            <person name="Hansson D."/>
            <person name="Henrissat B."/>
            <person name="Hietala A."/>
            <person name="Himmelstrand K."/>
            <person name="Hoffmeister D."/>
            <person name="Hogberg N."/>
            <person name="James T.Y."/>
            <person name="Karlsson M."/>
            <person name="Kohler A."/>
            <person name="Kues U."/>
            <person name="Lee Y.H."/>
            <person name="Lin Y.C."/>
            <person name="Lind M."/>
            <person name="Lindquist E."/>
            <person name="Lombard V."/>
            <person name="Lucas S."/>
            <person name="Lunden K."/>
            <person name="Morin E."/>
            <person name="Murat C."/>
            <person name="Park J."/>
            <person name="Raffaello T."/>
            <person name="Rouze P."/>
            <person name="Salamov A."/>
            <person name="Schmutz J."/>
            <person name="Solheim H."/>
            <person name="Stahlberg J."/>
            <person name="Velez H."/>
            <person name="de Vries R.P."/>
            <person name="Wiebenga A."/>
            <person name="Woodward S."/>
            <person name="Yakovlev I."/>
            <person name="Garbelotto M."/>
            <person name="Martin F."/>
            <person name="Grigoriev I.V."/>
            <person name="Stenlid J."/>
        </authorList>
    </citation>
    <scope>NUCLEOTIDE SEQUENCE [LARGE SCALE GENOMIC DNA]</scope>
    <source>
        <strain evidence="3 4">TC 32-1</strain>
    </source>
</reference>
<accession>W4KIU0</accession>
<dbReference type="HOGENOM" id="CLU_522852_0_0_1"/>
<dbReference type="GeneID" id="20674010"/>
<dbReference type="KEGG" id="hir:HETIRDRAFT_424897"/>